<keyword evidence="2" id="KW-1185">Reference proteome</keyword>
<dbReference type="InterPro" id="IPR050141">
    <property type="entry name" value="GCL_type2/YbdK_subfam"/>
</dbReference>
<dbReference type="AlphaFoldDB" id="A0A918JRE4"/>
<protein>
    <submittedName>
        <fullName evidence="1">Glutamate--cysteine ligase</fullName>
    </submittedName>
</protein>
<keyword evidence="1" id="KW-0436">Ligase</keyword>
<organism evidence="1 2">
    <name type="scientific">Alteromonas halophila</name>
    <dbReference type="NCBI Taxonomy" id="516698"/>
    <lineage>
        <taxon>Bacteria</taxon>
        <taxon>Pseudomonadati</taxon>
        <taxon>Pseudomonadota</taxon>
        <taxon>Gammaproteobacteria</taxon>
        <taxon>Alteromonadales</taxon>
        <taxon>Alteromonadaceae</taxon>
        <taxon>Alteromonas/Salinimonas group</taxon>
        <taxon>Alteromonas</taxon>
    </lineage>
</organism>
<dbReference type="PANTHER" id="PTHR36510:SF3">
    <property type="entry name" value="CONSERVED PROTEIN"/>
    <property type="match status" value="1"/>
</dbReference>
<comment type="caution">
    <text evidence="1">The sequence shown here is derived from an EMBL/GenBank/DDBJ whole genome shotgun (WGS) entry which is preliminary data.</text>
</comment>
<evidence type="ECO:0000313" key="2">
    <source>
        <dbReference type="Proteomes" id="UP000631300"/>
    </source>
</evidence>
<dbReference type="Pfam" id="PF04107">
    <property type="entry name" value="GCS2"/>
    <property type="match status" value="1"/>
</dbReference>
<name>A0A918JRE4_9ALTE</name>
<gene>
    <name evidence="1" type="ORF">GCM10007391_32490</name>
</gene>
<dbReference type="Gene3D" id="3.30.590.20">
    <property type="match status" value="1"/>
</dbReference>
<dbReference type="GO" id="GO:0016879">
    <property type="term" value="F:ligase activity, forming carbon-nitrogen bonds"/>
    <property type="evidence" value="ECO:0007669"/>
    <property type="project" value="TreeGrafter"/>
</dbReference>
<dbReference type="PANTHER" id="PTHR36510">
    <property type="entry name" value="GLUTAMATE--CYSTEINE LIGASE 2-RELATED"/>
    <property type="match status" value="1"/>
</dbReference>
<dbReference type="InterPro" id="IPR006336">
    <property type="entry name" value="GCS2"/>
</dbReference>
<accession>A0A918JRE4</accession>
<dbReference type="SUPFAM" id="SSF55931">
    <property type="entry name" value="Glutamine synthetase/guanido kinase"/>
    <property type="match status" value="1"/>
</dbReference>
<dbReference type="Proteomes" id="UP000631300">
    <property type="component" value="Unassembled WGS sequence"/>
</dbReference>
<dbReference type="EMBL" id="BMXP01000012">
    <property type="protein sequence ID" value="GGW95827.1"/>
    <property type="molecule type" value="Genomic_DNA"/>
</dbReference>
<proteinExistence type="predicted"/>
<evidence type="ECO:0000313" key="1">
    <source>
        <dbReference type="EMBL" id="GGW95827.1"/>
    </source>
</evidence>
<dbReference type="InterPro" id="IPR014746">
    <property type="entry name" value="Gln_synth/guanido_kin_cat_dom"/>
</dbReference>
<reference evidence="1" key="2">
    <citation type="submission" date="2020-09" db="EMBL/GenBank/DDBJ databases">
        <authorList>
            <person name="Sun Q."/>
            <person name="Kim S."/>
        </authorList>
    </citation>
    <scope>NUCLEOTIDE SEQUENCE</scope>
    <source>
        <strain evidence="1">KCTC 22164</strain>
    </source>
</reference>
<reference evidence="1" key="1">
    <citation type="journal article" date="2014" name="Int. J. Syst. Evol. Microbiol.">
        <title>Complete genome sequence of Corynebacterium casei LMG S-19264T (=DSM 44701T), isolated from a smear-ripened cheese.</title>
        <authorList>
            <consortium name="US DOE Joint Genome Institute (JGI-PGF)"/>
            <person name="Walter F."/>
            <person name="Albersmeier A."/>
            <person name="Kalinowski J."/>
            <person name="Ruckert C."/>
        </authorList>
    </citation>
    <scope>NUCLEOTIDE SEQUENCE</scope>
    <source>
        <strain evidence="1">KCTC 22164</strain>
    </source>
</reference>
<dbReference type="RefSeq" id="WP_189408221.1">
    <property type="nucleotide sequence ID" value="NZ_BMXP01000012.1"/>
</dbReference>
<sequence>MGREIHKDTFTRDDQQRFCQRLNEQLQALEARLAQPGFSSGPATLGAEVELYIVDDTYCPAALNESLLTDMSHPLLTEELNRFNLEVNLSPVAAAGAPFQAMGNELNQIVGKLREHASSHGADIATTGILPTLDRTHLEPTFMTDRPRYRALANGLTGAKGGAFSVDINGIDSLKMLSDELTLEGANTSFQVHLKVPAERFADFYNAAQLITPLAMAVAGNSPTFLGKRLWQETRIALFKQSIDDRHPATKNWRQPARVCFGHGWVRKSALELFAENVALYAPLIPYVFDEGPPFAELSLHHGTVWSWNRAVFDAGKDAHLRIEFRALPSGPTVTDMMANAALLIGLTTTYADKIQGLLPAIPFNYAEYNFYRAAKDGLTAHILWPQSGQHGVRETPVKEVLSNALSDAAAGLRMLDVASDEIASLMSIIEDRLATGQTGAAWQLHQLQKFGGYGGESATLRRMLIRYMENSQQGLPVSQWR</sequence>